<keyword evidence="3" id="KW-1185">Reference proteome</keyword>
<protein>
    <recommendedName>
        <fullName evidence="4">DUF2442 domain-containing protein</fullName>
    </recommendedName>
</protein>
<keyword evidence="1" id="KW-0732">Signal</keyword>
<accession>A0A7W8QKA1</accession>
<evidence type="ECO:0008006" key="4">
    <source>
        <dbReference type="Google" id="ProtNLM"/>
    </source>
</evidence>
<dbReference type="AlphaFoldDB" id="A0A7W8QKA1"/>
<organism evidence="2 3">
    <name type="scientific">Nocardiopsis composta</name>
    <dbReference type="NCBI Taxonomy" id="157465"/>
    <lineage>
        <taxon>Bacteria</taxon>
        <taxon>Bacillati</taxon>
        <taxon>Actinomycetota</taxon>
        <taxon>Actinomycetes</taxon>
        <taxon>Streptosporangiales</taxon>
        <taxon>Nocardiopsidaceae</taxon>
        <taxon>Nocardiopsis</taxon>
    </lineage>
</organism>
<feature type="chain" id="PRO_5030853568" description="DUF2442 domain-containing protein" evidence="1">
    <location>
        <begin position="26"/>
        <end position="116"/>
    </location>
</feature>
<dbReference type="RefSeq" id="WP_184391567.1">
    <property type="nucleotide sequence ID" value="NZ_BAAAJD010000198.1"/>
</dbReference>
<dbReference type="Proteomes" id="UP000572635">
    <property type="component" value="Unassembled WGS sequence"/>
</dbReference>
<evidence type="ECO:0000313" key="2">
    <source>
        <dbReference type="EMBL" id="MBB5431926.1"/>
    </source>
</evidence>
<dbReference type="EMBL" id="JACHDB010000001">
    <property type="protein sequence ID" value="MBB5431926.1"/>
    <property type="molecule type" value="Genomic_DNA"/>
</dbReference>
<gene>
    <name evidence="2" type="ORF">HDA36_002010</name>
</gene>
<feature type="signal peptide" evidence="1">
    <location>
        <begin position="1"/>
        <end position="25"/>
    </location>
</feature>
<sequence length="116" mass="12401">MRTITAVGTAVLATLAAAVPLGAAAADVPLRTEVVQREQGRGELLLVRQWTLGGTRYELRLGHDADIRFHPVRIPPALPSEPPRITGVDWAEDGVEIRFDSGHTVGVPADAYLGGR</sequence>
<comment type="caution">
    <text evidence="2">The sequence shown here is derived from an EMBL/GenBank/DDBJ whole genome shotgun (WGS) entry which is preliminary data.</text>
</comment>
<name>A0A7W8QKA1_9ACTN</name>
<proteinExistence type="predicted"/>
<evidence type="ECO:0000313" key="3">
    <source>
        <dbReference type="Proteomes" id="UP000572635"/>
    </source>
</evidence>
<evidence type="ECO:0000256" key="1">
    <source>
        <dbReference type="SAM" id="SignalP"/>
    </source>
</evidence>
<reference evidence="2 3" key="1">
    <citation type="submission" date="2020-08" db="EMBL/GenBank/DDBJ databases">
        <title>Sequencing the genomes of 1000 actinobacteria strains.</title>
        <authorList>
            <person name="Klenk H.-P."/>
        </authorList>
    </citation>
    <scope>NUCLEOTIDE SEQUENCE [LARGE SCALE GENOMIC DNA]</scope>
    <source>
        <strain evidence="2 3">DSM 44551</strain>
    </source>
</reference>